<evidence type="ECO:0000313" key="1">
    <source>
        <dbReference type="EMBL" id="MBW94761.1"/>
    </source>
</evidence>
<dbReference type="AlphaFoldDB" id="A0A2P2JMQ5"/>
<proteinExistence type="predicted"/>
<dbReference type="EMBL" id="GGEC01014278">
    <property type="protein sequence ID" value="MBW94761.1"/>
    <property type="molecule type" value="Transcribed_RNA"/>
</dbReference>
<accession>A0A2P2JMQ5</accession>
<organism evidence="1">
    <name type="scientific">Rhizophora mucronata</name>
    <name type="common">Asiatic mangrove</name>
    <dbReference type="NCBI Taxonomy" id="61149"/>
    <lineage>
        <taxon>Eukaryota</taxon>
        <taxon>Viridiplantae</taxon>
        <taxon>Streptophyta</taxon>
        <taxon>Embryophyta</taxon>
        <taxon>Tracheophyta</taxon>
        <taxon>Spermatophyta</taxon>
        <taxon>Magnoliopsida</taxon>
        <taxon>eudicotyledons</taxon>
        <taxon>Gunneridae</taxon>
        <taxon>Pentapetalae</taxon>
        <taxon>rosids</taxon>
        <taxon>fabids</taxon>
        <taxon>Malpighiales</taxon>
        <taxon>Rhizophoraceae</taxon>
        <taxon>Rhizophora</taxon>
    </lineage>
</organism>
<sequence length="33" mass="3552">MSQSFVLAVHSCNSGSVATPRRFSPFKTASCTF</sequence>
<name>A0A2P2JMQ5_RHIMU</name>
<reference evidence="1" key="1">
    <citation type="submission" date="2018-02" db="EMBL/GenBank/DDBJ databases">
        <title>Rhizophora mucronata_Transcriptome.</title>
        <authorList>
            <person name="Meera S.P."/>
            <person name="Sreeshan A."/>
            <person name="Augustine A."/>
        </authorList>
    </citation>
    <scope>NUCLEOTIDE SEQUENCE</scope>
    <source>
        <tissue evidence="1">Leaf</tissue>
    </source>
</reference>
<protein>
    <submittedName>
        <fullName evidence="1">Uncharacterized protein</fullName>
    </submittedName>
</protein>